<evidence type="ECO:0000256" key="5">
    <source>
        <dbReference type="ARBA" id="ARBA00038515"/>
    </source>
</evidence>
<evidence type="ECO:0000313" key="8">
    <source>
        <dbReference type="EMBL" id="KAF5813816.1"/>
    </source>
</evidence>
<dbReference type="InterPro" id="IPR002902">
    <property type="entry name" value="GNK2"/>
</dbReference>
<dbReference type="PROSITE" id="PS51473">
    <property type="entry name" value="GNK2"/>
    <property type="match status" value="2"/>
</dbReference>
<dbReference type="Gramene" id="mRNA:HanXRQr2_Chr03g0103181">
    <property type="protein sequence ID" value="mRNA:HanXRQr2_Chr03g0103181"/>
    <property type="gene ID" value="HanXRQr2_Chr03g0103181"/>
</dbReference>
<gene>
    <name evidence="8" type="ORF">HanXRQr2_Chr03g0103181</name>
</gene>
<comment type="similarity">
    <text evidence="5">Belongs to the cysteine-rich repeat secretory protein family.</text>
</comment>
<name>A0A9K3NV55_HELAN</name>
<dbReference type="PANTHER" id="PTHR32411:SF43">
    <property type="entry name" value="CYSTEINE-RICH REPEAT SECRETORY PROTEIN 38"/>
    <property type="match status" value="1"/>
</dbReference>
<organism evidence="8 9">
    <name type="scientific">Helianthus annuus</name>
    <name type="common">Common sunflower</name>
    <dbReference type="NCBI Taxonomy" id="4232"/>
    <lineage>
        <taxon>Eukaryota</taxon>
        <taxon>Viridiplantae</taxon>
        <taxon>Streptophyta</taxon>
        <taxon>Embryophyta</taxon>
        <taxon>Tracheophyta</taxon>
        <taxon>Spermatophyta</taxon>
        <taxon>Magnoliopsida</taxon>
        <taxon>eudicotyledons</taxon>
        <taxon>Gunneridae</taxon>
        <taxon>Pentapetalae</taxon>
        <taxon>asterids</taxon>
        <taxon>campanulids</taxon>
        <taxon>Asterales</taxon>
        <taxon>Asteraceae</taxon>
        <taxon>Asteroideae</taxon>
        <taxon>Heliantheae alliance</taxon>
        <taxon>Heliantheae</taxon>
        <taxon>Helianthus</taxon>
    </lineage>
</organism>
<keyword evidence="2" id="KW-0964">Secreted</keyword>
<dbReference type="InterPro" id="IPR038408">
    <property type="entry name" value="GNK2_sf"/>
</dbReference>
<keyword evidence="3 6" id="KW-0732">Signal</keyword>
<evidence type="ECO:0000259" key="7">
    <source>
        <dbReference type="PROSITE" id="PS51473"/>
    </source>
</evidence>
<feature type="signal peptide" evidence="6">
    <location>
        <begin position="1"/>
        <end position="21"/>
    </location>
</feature>
<reference evidence="8" key="1">
    <citation type="journal article" date="2017" name="Nature">
        <title>The sunflower genome provides insights into oil metabolism, flowering and Asterid evolution.</title>
        <authorList>
            <person name="Badouin H."/>
            <person name="Gouzy J."/>
            <person name="Grassa C.J."/>
            <person name="Murat F."/>
            <person name="Staton S.E."/>
            <person name="Cottret L."/>
            <person name="Lelandais-Briere C."/>
            <person name="Owens G.L."/>
            <person name="Carrere S."/>
            <person name="Mayjonade B."/>
            <person name="Legrand L."/>
            <person name="Gill N."/>
            <person name="Kane N.C."/>
            <person name="Bowers J.E."/>
            <person name="Hubner S."/>
            <person name="Bellec A."/>
            <person name="Berard A."/>
            <person name="Berges H."/>
            <person name="Blanchet N."/>
            <person name="Boniface M.C."/>
            <person name="Brunel D."/>
            <person name="Catrice O."/>
            <person name="Chaidir N."/>
            <person name="Claudel C."/>
            <person name="Donnadieu C."/>
            <person name="Faraut T."/>
            <person name="Fievet G."/>
            <person name="Helmstetter N."/>
            <person name="King M."/>
            <person name="Knapp S.J."/>
            <person name="Lai Z."/>
            <person name="Le Paslier M.C."/>
            <person name="Lippi Y."/>
            <person name="Lorenzon L."/>
            <person name="Mandel J.R."/>
            <person name="Marage G."/>
            <person name="Marchand G."/>
            <person name="Marquand E."/>
            <person name="Bret-Mestries E."/>
            <person name="Morien E."/>
            <person name="Nambeesan S."/>
            <person name="Nguyen T."/>
            <person name="Pegot-Espagnet P."/>
            <person name="Pouilly N."/>
            <person name="Raftis F."/>
            <person name="Sallet E."/>
            <person name="Schiex T."/>
            <person name="Thomas J."/>
            <person name="Vandecasteele C."/>
            <person name="Vares D."/>
            <person name="Vear F."/>
            <person name="Vautrin S."/>
            <person name="Crespi M."/>
            <person name="Mangin B."/>
            <person name="Burke J.M."/>
            <person name="Salse J."/>
            <person name="Munos S."/>
            <person name="Vincourt P."/>
            <person name="Rieseberg L.H."/>
            <person name="Langlade N.B."/>
        </authorList>
    </citation>
    <scope>NUCLEOTIDE SEQUENCE</scope>
    <source>
        <tissue evidence="8">Leaves</tissue>
    </source>
</reference>
<protein>
    <submittedName>
        <fullName evidence="8">Gnk2-like domain-containing protein</fullName>
    </submittedName>
</protein>
<comment type="caution">
    <text evidence="8">The sequence shown here is derived from an EMBL/GenBank/DDBJ whole genome shotgun (WGS) entry which is preliminary data.</text>
</comment>
<proteinExistence type="inferred from homology"/>
<evidence type="ECO:0000256" key="6">
    <source>
        <dbReference type="SAM" id="SignalP"/>
    </source>
</evidence>
<dbReference type="AlphaFoldDB" id="A0A9K3NV55"/>
<dbReference type="EMBL" id="MNCJ02000318">
    <property type="protein sequence ID" value="KAF5813816.1"/>
    <property type="molecule type" value="Genomic_DNA"/>
</dbReference>
<reference evidence="8" key="2">
    <citation type="submission" date="2020-06" db="EMBL/GenBank/DDBJ databases">
        <title>Helianthus annuus Genome sequencing and assembly Release 2.</title>
        <authorList>
            <person name="Gouzy J."/>
            <person name="Langlade N."/>
            <person name="Munos S."/>
        </authorList>
    </citation>
    <scope>NUCLEOTIDE SEQUENCE</scope>
    <source>
        <tissue evidence="8">Leaves</tissue>
    </source>
</reference>
<feature type="domain" description="Gnk2-homologous" evidence="7">
    <location>
        <begin position="132"/>
        <end position="237"/>
    </location>
</feature>
<comment type="subcellular location">
    <subcellularLocation>
        <location evidence="1">Secreted</location>
    </subcellularLocation>
</comment>
<evidence type="ECO:0000256" key="4">
    <source>
        <dbReference type="ARBA" id="ARBA00022737"/>
    </source>
</evidence>
<evidence type="ECO:0000256" key="2">
    <source>
        <dbReference type="ARBA" id="ARBA00022525"/>
    </source>
</evidence>
<feature type="domain" description="Gnk2-homologous" evidence="7">
    <location>
        <begin position="24"/>
        <end position="126"/>
    </location>
</feature>
<dbReference type="GO" id="GO:0005576">
    <property type="term" value="C:extracellular region"/>
    <property type="evidence" value="ECO:0007669"/>
    <property type="project" value="UniProtKB-SubCell"/>
</dbReference>
<dbReference type="InterPro" id="IPR050581">
    <property type="entry name" value="CRR_secretory_protein"/>
</dbReference>
<evidence type="ECO:0000256" key="1">
    <source>
        <dbReference type="ARBA" id="ARBA00004613"/>
    </source>
</evidence>
<feature type="chain" id="PRO_5039921694" evidence="6">
    <location>
        <begin position="22"/>
        <end position="373"/>
    </location>
</feature>
<sequence length="373" mass="40677">MSSSFNIGVLLLFLFVQMVIGANPLYHFCSTNSGNFTTYSPYDQSLNKLLGNLHYKTPPNGFGMSSAGQYQAQTIGLSLCRGDVSSEVCASCFVNASTEIRKRCPNNKAATIWYDQCLLKYSSSNFFGQIDTEFKFYLLNINNVSDPTSFNLETKRLLSSLSNAAYADPRMYAAGVIDLEGSKKLYGLVQCTRDLSSGNCKTCLDNAISDLPSCCDGKEGGRVVGGSWRARFCSSGRPADILFFGWVGGKHACVDLTGVSPLVGLGSSAFTVGQAALKAVSGKVIKHEKACLDNHHVFIPFAFDTFGFLAPEAVDLLSRVQRVMHSNVMTPRSMDVVFKRLSFAIQKGVAAQLVARLPTISMYITCKHFTLYI</sequence>
<evidence type="ECO:0000256" key="3">
    <source>
        <dbReference type="ARBA" id="ARBA00022729"/>
    </source>
</evidence>
<dbReference type="Proteomes" id="UP000215914">
    <property type="component" value="Unassembled WGS sequence"/>
</dbReference>
<dbReference type="CDD" id="cd23509">
    <property type="entry name" value="Gnk2-like"/>
    <property type="match status" value="2"/>
</dbReference>
<dbReference type="Pfam" id="PF01657">
    <property type="entry name" value="Stress-antifung"/>
    <property type="match status" value="2"/>
</dbReference>
<dbReference type="PANTHER" id="PTHR32411">
    <property type="entry name" value="CYSTEINE-RICH REPEAT SECRETORY PROTEIN 38-RELATED"/>
    <property type="match status" value="1"/>
</dbReference>
<keyword evidence="4" id="KW-0677">Repeat</keyword>
<dbReference type="Gene3D" id="3.30.430.20">
    <property type="entry name" value="Gnk2 domain, C-X8-C-X2-C motif"/>
    <property type="match status" value="2"/>
</dbReference>
<keyword evidence="9" id="KW-1185">Reference proteome</keyword>
<accession>A0A9K3NV55</accession>
<evidence type="ECO:0000313" key="9">
    <source>
        <dbReference type="Proteomes" id="UP000215914"/>
    </source>
</evidence>